<evidence type="ECO:0000313" key="9">
    <source>
        <dbReference type="EMBL" id="CAH9064706.1"/>
    </source>
</evidence>
<comment type="catalytic activity">
    <reaction evidence="1">
        <text>ATP + protein L-histidine = ADP + protein N-phospho-L-histidine.</text>
        <dbReference type="EC" id="2.7.13.3"/>
    </reaction>
</comment>
<dbReference type="GO" id="GO:0000155">
    <property type="term" value="F:phosphorelay sensor kinase activity"/>
    <property type="evidence" value="ECO:0007669"/>
    <property type="project" value="InterPro"/>
</dbReference>
<evidence type="ECO:0000256" key="2">
    <source>
        <dbReference type="ARBA" id="ARBA00012438"/>
    </source>
</evidence>
<dbReference type="Proteomes" id="UP001152485">
    <property type="component" value="Unassembled WGS sequence"/>
</dbReference>
<dbReference type="InterPro" id="IPR036097">
    <property type="entry name" value="HisK_dim/P_sf"/>
</dbReference>
<dbReference type="PANTHER" id="PTHR42878:SF15">
    <property type="entry name" value="BACTERIOPHYTOCHROME"/>
    <property type="match status" value="1"/>
</dbReference>
<evidence type="ECO:0000256" key="4">
    <source>
        <dbReference type="ARBA" id="ARBA00022679"/>
    </source>
</evidence>
<dbReference type="CDD" id="cd00082">
    <property type="entry name" value="HisKA"/>
    <property type="match status" value="1"/>
</dbReference>
<dbReference type="SUPFAM" id="SSF55874">
    <property type="entry name" value="ATPase domain of HSP90 chaperone/DNA topoisomerase II/histidine kinase"/>
    <property type="match status" value="1"/>
</dbReference>
<dbReference type="GO" id="GO:0030295">
    <property type="term" value="F:protein kinase activator activity"/>
    <property type="evidence" value="ECO:0007669"/>
    <property type="project" value="TreeGrafter"/>
</dbReference>
<comment type="caution">
    <text evidence="9">The sequence shown here is derived from an EMBL/GenBank/DDBJ whole genome shotgun (WGS) entry which is preliminary data.</text>
</comment>
<feature type="transmembrane region" description="Helical" evidence="6">
    <location>
        <begin position="189"/>
        <end position="208"/>
    </location>
</feature>
<keyword evidence="4 9" id="KW-0808">Transferase</keyword>
<evidence type="ECO:0000259" key="7">
    <source>
        <dbReference type="PROSITE" id="PS50109"/>
    </source>
</evidence>
<dbReference type="Gene3D" id="1.10.287.130">
    <property type="match status" value="1"/>
</dbReference>
<evidence type="ECO:0000313" key="11">
    <source>
        <dbReference type="Proteomes" id="UP001152485"/>
    </source>
</evidence>
<dbReference type="GO" id="GO:0005886">
    <property type="term" value="C:plasma membrane"/>
    <property type="evidence" value="ECO:0007669"/>
    <property type="project" value="UniProtKB-ARBA"/>
</dbReference>
<evidence type="ECO:0000256" key="5">
    <source>
        <dbReference type="ARBA" id="ARBA00022777"/>
    </source>
</evidence>
<dbReference type="EMBL" id="CAMAPC010000019">
    <property type="protein sequence ID" value="CAH9064706.1"/>
    <property type="molecule type" value="Genomic_DNA"/>
</dbReference>
<dbReference type="InterPro" id="IPR005467">
    <property type="entry name" value="His_kinase_dom"/>
</dbReference>
<evidence type="ECO:0000256" key="3">
    <source>
        <dbReference type="ARBA" id="ARBA00022553"/>
    </source>
</evidence>
<dbReference type="Pfam" id="PF05227">
    <property type="entry name" value="CHASE3"/>
    <property type="match status" value="1"/>
</dbReference>
<keyword evidence="6" id="KW-0472">Membrane</keyword>
<keyword evidence="6" id="KW-0812">Transmembrane</keyword>
<dbReference type="PANTHER" id="PTHR42878">
    <property type="entry name" value="TWO-COMPONENT HISTIDINE KINASE"/>
    <property type="match status" value="1"/>
</dbReference>
<dbReference type="InterPro" id="IPR007891">
    <property type="entry name" value="CHASE3"/>
</dbReference>
<dbReference type="InterPro" id="IPR003661">
    <property type="entry name" value="HisK_dim/P_dom"/>
</dbReference>
<dbReference type="EC" id="2.7.13.3" evidence="2"/>
<dbReference type="InterPro" id="IPR003594">
    <property type="entry name" value="HATPase_dom"/>
</dbReference>
<dbReference type="AlphaFoldDB" id="A0A9W4VUL7"/>
<evidence type="ECO:0000313" key="10">
    <source>
        <dbReference type="Proteomes" id="UP001152467"/>
    </source>
</evidence>
<evidence type="ECO:0000313" key="8">
    <source>
        <dbReference type="EMBL" id="CAH9063563.1"/>
    </source>
</evidence>
<dbReference type="PRINTS" id="PR00344">
    <property type="entry name" value="BCTRLSENSOR"/>
</dbReference>
<evidence type="ECO:0000256" key="1">
    <source>
        <dbReference type="ARBA" id="ARBA00000085"/>
    </source>
</evidence>
<dbReference type="Pfam" id="PF02518">
    <property type="entry name" value="HATPase_c"/>
    <property type="match status" value="1"/>
</dbReference>
<dbReference type="SMART" id="SM00387">
    <property type="entry name" value="HATPase_c"/>
    <property type="match status" value="1"/>
</dbReference>
<dbReference type="RefSeq" id="WP_261594230.1">
    <property type="nucleotide sequence ID" value="NZ_CAMAPC010000019.1"/>
</dbReference>
<dbReference type="GO" id="GO:0007234">
    <property type="term" value="P:osmosensory signaling via phosphorelay pathway"/>
    <property type="evidence" value="ECO:0007669"/>
    <property type="project" value="TreeGrafter"/>
</dbReference>
<organism evidence="9 10">
    <name type="scientific">Pseudoalteromonas holothuriae</name>
    <dbReference type="NCBI Taxonomy" id="2963714"/>
    <lineage>
        <taxon>Bacteria</taxon>
        <taxon>Pseudomonadati</taxon>
        <taxon>Pseudomonadota</taxon>
        <taxon>Gammaproteobacteria</taxon>
        <taxon>Alteromonadales</taxon>
        <taxon>Pseudoalteromonadaceae</taxon>
        <taxon>Pseudoalteromonas</taxon>
    </lineage>
</organism>
<evidence type="ECO:0000256" key="6">
    <source>
        <dbReference type="SAM" id="Phobius"/>
    </source>
</evidence>
<dbReference type="Pfam" id="PF00512">
    <property type="entry name" value="HisKA"/>
    <property type="match status" value="1"/>
</dbReference>
<dbReference type="Proteomes" id="UP001152467">
    <property type="component" value="Unassembled WGS sequence"/>
</dbReference>
<dbReference type="EMBL" id="CAMAPD010000015">
    <property type="protein sequence ID" value="CAH9063563.1"/>
    <property type="molecule type" value="Genomic_DNA"/>
</dbReference>
<protein>
    <recommendedName>
        <fullName evidence="2">histidine kinase</fullName>
        <ecNumber evidence="2">2.7.13.3</ecNumber>
    </recommendedName>
</protein>
<dbReference type="FunFam" id="3.30.565.10:FF:000006">
    <property type="entry name" value="Sensor histidine kinase WalK"/>
    <property type="match status" value="1"/>
</dbReference>
<dbReference type="CDD" id="cd19410">
    <property type="entry name" value="HK9-like_sensor"/>
    <property type="match status" value="1"/>
</dbReference>
<proteinExistence type="predicted"/>
<keyword evidence="10" id="KW-1185">Reference proteome</keyword>
<name>A0A9W4VUL7_9GAMM</name>
<sequence>MDKLIKALNTSSFVSLSAVIIVAAIIFNAVIGLKNITNIATIQKDLTKASEVMLVIDSLHIDLLNAESSHRGFLISEKNKHLTPFTKALEQFELSLERTKQVQSHSHLQQQRIAEFTRLAQIKLDSLKASIELAAQSNVIPTHRILEDVENSDIDLRNRYSIIIHEETLIRLDLLKRLDIARANSKRNVVWFTALSILLCGAILLLLIKHLKSTKAAKLNLEQYNATLEQKVQARTHALEVYAEELNRSNRELEDFAFVASHDLQEPLRKIRAFGDRLTTTYGEQLGDKGQDYLARMNSAAMRMSTLITDLLELSRVTTRGKPFIEVDLNLLLSKVIEDLEVAIEDSHSKVTVHPLPQITADASQLTQLFSNLISNAIKFRRANEPPVIDIKCEVTTAPEHLTNQGDESWIKITVTDNGIGFDSEYQEKIFTPFQRLHSRKDYAGTGIGLAVCRRIIERHGGEISASSPAQTGAVFTMLLPIDANIHSTKDNKHELLKTTKH</sequence>
<reference evidence="9 11" key="1">
    <citation type="submission" date="2022-07" db="EMBL/GenBank/DDBJ databases">
        <authorList>
            <person name="Criscuolo A."/>
        </authorList>
    </citation>
    <scope>NUCLEOTIDE SEQUENCE</scope>
    <source>
        <strain evidence="11">CIP 111951</strain>
        <strain evidence="9">CIP111854</strain>
        <strain evidence="8">CIP111951</strain>
    </source>
</reference>
<dbReference type="InterPro" id="IPR050351">
    <property type="entry name" value="BphY/WalK/GraS-like"/>
</dbReference>
<keyword evidence="5" id="KW-0418">Kinase</keyword>
<feature type="transmembrane region" description="Helical" evidence="6">
    <location>
        <begin position="12"/>
        <end position="33"/>
    </location>
</feature>
<accession>A0A9W4VUL7</accession>
<keyword evidence="3" id="KW-0597">Phosphoprotein</keyword>
<dbReference type="InterPro" id="IPR036890">
    <property type="entry name" value="HATPase_C_sf"/>
</dbReference>
<keyword evidence="6" id="KW-1133">Transmembrane helix</keyword>
<dbReference type="PROSITE" id="PS50109">
    <property type="entry name" value="HIS_KIN"/>
    <property type="match status" value="1"/>
</dbReference>
<dbReference type="InterPro" id="IPR004358">
    <property type="entry name" value="Sig_transdc_His_kin-like_C"/>
</dbReference>
<dbReference type="SMART" id="SM00388">
    <property type="entry name" value="HisKA"/>
    <property type="match status" value="1"/>
</dbReference>
<dbReference type="SUPFAM" id="SSF47384">
    <property type="entry name" value="Homodimeric domain of signal transducing histidine kinase"/>
    <property type="match status" value="1"/>
</dbReference>
<gene>
    <name evidence="9" type="primary">sasA_14</name>
    <name evidence="8" type="synonym">sasA_13</name>
    <name evidence="9" type="ORF">PSECIP111854_03516</name>
    <name evidence="8" type="ORF">PSECIP111951_02927</name>
</gene>
<feature type="domain" description="Histidine kinase" evidence="7">
    <location>
        <begin position="259"/>
        <end position="484"/>
    </location>
</feature>
<dbReference type="GO" id="GO:0000156">
    <property type="term" value="F:phosphorelay response regulator activity"/>
    <property type="evidence" value="ECO:0007669"/>
    <property type="project" value="TreeGrafter"/>
</dbReference>
<dbReference type="Gene3D" id="3.30.565.10">
    <property type="entry name" value="Histidine kinase-like ATPase, C-terminal domain"/>
    <property type="match status" value="1"/>
</dbReference>